<dbReference type="CDD" id="cd00093">
    <property type="entry name" value="HTH_XRE"/>
    <property type="match status" value="1"/>
</dbReference>
<feature type="domain" description="HTH cro/C1-type" evidence="2">
    <location>
        <begin position="36"/>
        <end position="86"/>
    </location>
</feature>
<dbReference type="SUPFAM" id="SSF47413">
    <property type="entry name" value="lambda repressor-like DNA-binding domains"/>
    <property type="match status" value="1"/>
</dbReference>
<dbReference type="Pfam" id="PF17765">
    <property type="entry name" value="MLTR_LBD"/>
    <property type="match status" value="1"/>
</dbReference>
<dbReference type="PANTHER" id="PTHR35010">
    <property type="entry name" value="BLL4672 PROTEIN-RELATED"/>
    <property type="match status" value="1"/>
</dbReference>
<dbReference type="Pfam" id="PF13560">
    <property type="entry name" value="HTH_31"/>
    <property type="match status" value="1"/>
</dbReference>
<evidence type="ECO:0000256" key="1">
    <source>
        <dbReference type="SAM" id="MobiDB-lite"/>
    </source>
</evidence>
<dbReference type="InterPro" id="IPR041413">
    <property type="entry name" value="MLTR_LBD"/>
</dbReference>
<keyword evidence="4" id="KW-1185">Reference proteome</keyword>
<feature type="region of interest" description="Disordered" evidence="1">
    <location>
        <begin position="277"/>
        <end position="297"/>
    </location>
</feature>
<proteinExistence type="predicted"/>
<dbReference type="KEGG" id="slf:JEQ17_42860"/>
<protein>
    <submittedName>
        <fullName evidence="3">Helix-turn-helix domain-containing protein</fullName>
    </submittedName>
</protein>
<dbReference type="AlphaFoldDB" id="A0A7T7RGA3"/>
<evidence type="ECO:0000259" key="2">
    <source>
        <dbReference type="PROSITE" id="PS50943"/>
    </source>
</evidence>
<organism evidence="3 4">
    <name type="scientific">Streptomyces liliifuscus</name>
    <dbReference type="NCBI Taxonomy" id="2797636"/>
    <lineage>
        <taxon>Bacteria</taxon>
        <taxon>Bacillati</taxon>
        <taxon>Actinomycetota</taxon>
        <taxon>Actinomycetes</taxon>
        <taxon>Kitasatosporales</taxon>
        <taxon>Streptomycetaceae</taxon>
        <taxon>Streptomyces</taxon>
    </lineage>
</organism>
<dbReference type="PROSITE" id="PS50943">
    <property type="entry name" value="HTH_CROC1"/>
    <property type="match status" value="1"/>
</dbReference>
<name>A0A7T7RGA3_9ACTN</name>
<dbReference type="Gene3D" id="3.30.450.180">
    <property type="match status" value="1"/>
</dbReference>
<dbReference type="Proteomes" id="UP000595636">
    <property type="component" value="Chromosome"/>
</dbReference>
<dbReference type="InterPro" id="IPR001387">
    <property type="entry name" value="Cro/C1-type_HTH"/>
</dbReference>
<dbReference type="SMART" id="SM00530">
    <property type="entry name" value="HTH_XRE"/>
    <property type="match status" value="1"/>
</dbReference>
<dbReference type="Gene3D" id="1.10.260.40">
    <property type="entry name" value="lambda repressor-like DNA-binding domains"/>
    <property type="match status" value="1"/>
</dbReference>
<dbReference type="RefSeq" id="WP_200400302.1">
    <property type="nucleotide sequence ID" value="NZ_CP066831.1"/>
</dbReference>
<gene>
    <name evidence="3" type="ORF">JEQ17_42860</name>
</gene>
<evidence type="ECO:0000313" key="4">
    <source>
        <dbReference type="Proteomes" id="UP000595636"/>
    </source>
</evidence>
<dbReference type="PANTHER" id="PTHR35010:SF2">
    <property type="entry name" value="BLL4672 PROTEIN"/>
    <property type="match status" value="1"/>
</dbReference>
<dbReference type="GO" id="GO:0003677">
    <property type="term" value="F:DNA binding"/>
    <property type="evidence" value="ECO:0007669"/>
    <property type="project" value="InterPro"/>
</dbReference>
<evidence type="ECO:0000313" key="3">
    <source>
        <dbReference type="EMBL" id="QQM45496.1"/>
    </source>
</evidence>
<reference evidence="3 4" key="1">
    <citation type="submission" date="2020-12" db="EMBL/GenBank/DDBJ databases">
        <title>A novel species.</title>
        <authorList>
            <person name="Li K."/>
        </authorList>
    </citation>
    <scope>NUCLEOTIDE SEQUENCE [LARGE SCALE GENOMIC DNA]</scope>
    <source>
        <strain evidence="3 4">ZYC-3</strain>
    </source>
</reference>
<feature type="compositionally biased region" description="Pro residues" evidence="1">
    <location>
        <begin position="286"/>
        <end position="297"/>
    </location>
</feature>
<accession>A0A7T7RGA3</accession>
<sequence>MAKKAEELKEFLRTRRDAVRPSQAGLANHPGRRVPGLRREEVAQLAGVSVDYYTRLEQGRLTSASEGVILSIAEALRLTQAETQYLRDLLRPQPRQAVREPAPRQEVRPDLLRILDGMHDQPAFVLGRRNEVLASNALLDALLTPFGQRAADDRNLLRWLLLDPAARDLYLDWAKVTSEVVGVLRAEAGRYPHDALTARFVDELKAASPEFRTWWAERTVVERTWGTKRFNHPTVGRLDITYEALTLPGDPDQVLFIYAGKSDADLDKLRILASWSTHRTDQNPADTPPPGRPGSRP</sequence>
<dbReference type="EMBL" id="CP066831">
    <property type="protein sequence ID" value="QQM45496.1"/>
    <property type="molecule type" value="Genomic_DNA"/>
</dbReference>
<dbReference type="InterPro" id="IPR010982">
    <property type="entry name" value="Lambda_DNA-bd_dom_sf"/>
</dbReference>